<feature type="transmembrane region" description="Helical" evidence="7">
    <location>
        <begin position="178"/>
        <end position="198"/>
    </location>
</feature>
<keyword evidence="2 7" id="KW-0813">Transport</keyword>
<protein>
    <submittedName>
        <fullName evidence="9">ABC transporter permease</fullName>
    </submittedName>
</protein>
<evidence type="ECO:0000313" key="10">
    <source>
        <dbReference type="Proteomes" id="UP001614394"/>
    </source>
</evidence>
<dbReference type="Proteomes" id="UP001614394">
    <property type="component" value="Unassembled WGS sequence"/>
</dbReference>
<evidence type="ECO:0000313" key="9">
    <source>
        <dbReference type="EMBL" id="MFI9100653.1"/>
    </source>
</evidence>
<feature type="transmembrane region" description="Helical" evidence="7">
    <location>
        <begin position="282"/>
        <end position="305"/>
    </location>
</feature>
<dbReference type="InterPro" id="IPR000515">
    <property type="entry name" value="MetI-like"/>
</dbReference>
<feature type="transmembrane region" description="Helical" evidence="7">
    <location>
        <begin position="12"/>
        <end position="32"/>
    </location>
</feature>
<sequence>MAIFRLVIRRLLSSTPLLFMVSALTFVLVSLVPGDPARTIVGQHATEEQYRTVRGQLGLDEPLPVQYWHWLVRVFHGDLGSSLFSGEPVTSVLNNRLPVSMSLIVAGTVVSGILGVALGLLSARRGGFLVKIVDGLSLIGLAVPAFWLALVLIAVLAVQLRWFPVTGYVPFADDPAQWARSLVLPVMSLSVGAVAIIAKQTRDSVLDTSTRDFIRVMQANGFSPRSILYRHVLRNAALPVVTVLGVVLVSLLSAAVFVETVFAMPGLGSLTQQATIQHDIPLIQGAVLYITVLVVLVNLLVDLAYGRLDPRVRAA</sequence>
<evidence type="ECO:0000256" key="1">
    <source>
        <dbReference type="ARBA" id="ARBA00004651"/>
    </source>
</evidence>
<gene>
    <name evidence="9" type="ORF">ACIGXA_09000</name>
</gene>
<dbReference type="CDD" id="cd06261">
    <property type="entry name" value="TM_PBP2"/>
    <property type="match status" value="1"/>
</dbReference>
<dbReference type="PANTHER" id="PTHR43163">
    <property type="entry name" value="DIPEPTIDE TRANSPORT SYSTEM PERMEASE PROTEIN DPPB-RELATED"/>
    <property type="match status" value="1"/>
</dbReference>
<feature type="transmembrane region" description="Helical" evidence="7">
    <location>
        <begin position="236"/>
        <end position="262"/>
    </location>
</feature>
<comment type="similarity">
    <text evidence="7">Belongs to the binding-protein-dependent transport system permease family.</text>
</comment>
<keyword evidence="6 7" id="KW-0472">Membrane</keyword>
<dbReference type="Pfam" id="PF19300">
    <property type="entry name" value="BPD_transp_1_N"/>
    <property type="match status" value="1"/>
</dbReference>
<evidence type="ECO:0000256" key="6">
    <source>
        <dbReference type="ARBA" id="ARBA00023136"/>
    </source>
</evidence>
<feature type="transmembrane region" description="Helical" evidence="7">
    <location>
        <begin position="101"/>
        <end position="123"/>
    </location>
</feature>
<dbReference type="InterPro" id="IPR035906">
    <property type="entry name" value="MetI-like_sf"/>
</dbReference>
<feature type="domain" description="ABC transmembrane type-1" evidence="8">
    <location>
        <begin position="97"/>
        <end position="301"/>
    </location>
</feature>
<accession>A0ABW8C3K1</accession>
<keyword evidence="5 7" id="KW-1133">Transmembrane helix</keyword>
<evidence type="ECO:0000256" key="5">
    <source>
        <dbReference type="ARBA" id="ARBA00022989"/>
    </source>
</evidence>
<evidence type="ECO:0000256" key="3">
    <source>
        <dbReference type="ARBA" id="ARBA00022475"/>
    </source>
</evidence>
<keyword evidence="4 7" id="KW-0812">Transmembrane</keyword>
<name>A0ABW8C3K1_9ACTN</name>
<dbReference type="Gene3D" id="1.10.3720.10">
    <property type="entry name" value="MetI-like"/>
    <property type="match status" value="1"/>
</dbReference>
<comment type="caution">
    <text evidence="9">The sequence shown here is derived from an EMBL/GenBank/DDBJ whole genome shotgun (WGS) entry which is preliminary data.</text>
</comment>
<keyword evidence="3" id="KW-1003">Cell membrane</keyword>
<keyword evidence="10" id="KW-1185">Reference proteome</keyword>
<evidence type="ECO:0000256" key="7">
    <source>
        <dbReference type="RuleBase" id="RU363032"/>
    </source>
</evidence>
<dbReference type="RefSeq" id="WP_399646090.1">
    <property type="nucleotide sequence ID" value="NZ_JBITYG010000002.1"/>
</dbReference>
<evidence type="ECO:0000259" key="8">
    <source>
        <dbReference type="PROSITE" id="PS50928"/>
    </source>
</evidence>
<dbReference type="SUPFAM" id="SSF161098">
    <property type="entry name" value="MetI-like"/>
    <property type="match status" value="1"/>
</dbReference>
<dbReference type="PANTHER" id="PTHR43163:SF6">
    <property type="entry name" value="DIPEPTIDE TRANSPORT SYSTEM PERMEASE PROTEIN DPPB-RELATED"/>
    <property type="match status" value="1"/>
</dbReference>
<feature type="transmembrane region" description="Helical" evidence="7">
    <location>
        <begin position="135"/>
        <end position="158"/>
    </location>
</feature>
<organism evidence="9 10">
    <name type="scientific">Streptomyces fildesensis</name>
    <dbReference type="NCBI Taxonomy" id="375757"/>
    <lineage>
        <taxon>Bacteria</taxon>
        <taxon>Bacillati</taxon>
        <taxon>Actinomycetota</taxon>
        <taxon>Actinomycetes</taxon>
        <taxon>Kitasatosporales</taxon>
        <taxon>Streptomycetaceae</taxon>
        <taxon>Streptomyces</taxon>
    </lineage>
</organism>
<dbReference type="Pfam" id="PF00528">
    <property type="entry name" value="BPD_transp_1"/>
    <property type="match status" value="1"/>
</dbReference>
<comment type="subcellular location">
    <subcellularLocation>
        <location evidence="1 7">Cell membrane</location>
        <topology evidence="1 7">Multi-pass membrane protein</topology>
    </subcellularLocation>
</comment>
<reference evidence="9 10" key="1">
    <citation type="submission" date="2024-10" db="EMBL/GenBank/DDBJ databases">
        <title>The Natural Products Discovery Center: Release of the First 8490 Sequenced Strains for Exploring Actinobacteria Biosynthetic Diversity.</title>
        <authorList>
            <person name="Kalkreuter E."/>
            <person name="Kautsar S.A."/>
            <person name="Yang D."/>
            <person name="Bader C.D."/>
            <person name="Teijaro C.N."/>
            <person name="Fluegel L."/>
            <person name="Davis C.M."/>
            <person name="Simpson J.R."/>
            <person name="Lauterbach L."/>
            <person name="Steele A.D."/>
            <person name="Gui C."/>
            <person name="Meng S."/>
            <person name="Li G."/>
            <person name="Viehrig K."/>
            <person name="Ye F."/>
            <person name="Su P."/>
            <person name="Kiefer A.F."/>
            <person name="Nichols A."/>
            <person name="Cepeda A.J."/>
            <person name="Yan W."/>
            <person name="Fan B."/>
            <person name="Jiang Y."/>
            <person name="Adhikari A."/>
            <person name="Zheng C.-J."/>
            <person name="Schuster L."/>
            <person name="Cowan T.M."/>
            <person name="Smanski M.J."/>
            <person name="Chevrette M.G."/>
            <person name="De Carvalho L.P.S."/>
            <person name="Shen B."/>
        </authorList>
    </citation>
    <scope>NUCLEOTIDE SEQUENCE [LARGE SCALE GENOMIC DNA]</scope>
    <source>
        <strain evidence="9 10">NPDC053399</strain>
    </source>
</reference>
<evidence type="ECO:0000256" key="2">
    <source>
        <dbReference type="ARBA" id="ARBA00022448"/>
    </source>
</evidence>
<dbReference type="EMBL" id="JBITYG010000002">
    <property type="protein sequence ID" value="MFI9100653.1"/>
    <property type="molecule type" value="Genomic_DNA"/>
</dbReference>
<proteinExistence type="inferred from homology"/>
<evidence type="ECO:0000256" key="4">
    <source>
        <dbReference type="ARBA" id="ARBA00022692"/>
    </source>
</evidence>
<dbReference type="PROSITE" id="PS50928">
    <property type="entry name" value="ABC_TM1"/>
    <property type="match status" value="1"/>
</dbReference>
<dbReference type="InterPro" id="IPR045621">
    <property type="entry name" value="BPD_transp_1_N"/>
</dbReference>